<organism evidence="2">
    <name type="scientific">Lygus hesperus</name>
    <name type="common">Western plant bug</name>
    <dbReference type="NCBI Taxonomy" id="30085"/>
    <lineage>
        <taxon>Eukaryota</taxon>
        <taxon>Metazoa</taxon>
        <taxon>Ecdysozoa</taxon>
        <taxon>Arthropoda</taxon>
        <taxon>Hexapoda</taxon>
        <taxon>Insecta</taxon>
        <taxon>Pterygota</taxon>
        <taxon>Neoptera</taxon>
        <taxon>Paraneoptera</taxon>
        <taxon>Hemiptera</taxon>
        <taxon>Heteroptera</taxon>
        <taxon>Panheteroptera</taxon>
        <taxon>Cimicomorpha</taxon>
        <taxon>Miridae</taxon>
        <taxon>Mirini</taxon>
        <taxon>Lygus</taxon>
    </lineage>
</organism>
<name>A0A146KV89_LYGHE</name>
<evidence type="ECO:0000313" key="2">
    <source>
        <dbReference type="EMBL" id="JAQ00208.1"/>
    </source>
</evidence>
<protein>
    <submittedName>
        <fullName evidence="2">Uncharacterized protein</fullName>
    </submittedName>
</protein>
<sequence length="133" mass="13911">MSPTAAATTQVLLRRLGVVRCTLVAPSSAAVCSLWTAPHHHVPMYAKSAPSPAPIESHSGLSDHHPRYQSAARRTSPVCPGPLSVHPHTHRAVRCTPLSHAPPQPSPLGISTGGRCTNRYSSEVGTSNSNASA</sequence>
<evidence type="ECO:0000256" key="1">
    <source>
        <dbReference type="SAM" id="MobiDB-lite"/>
    </source>
</evidence>
<gene>
    <name evidence="2" type="ORF">g.12425</name>
</gene>
<reference evidence="2" key="1">
    <citation type="journal article" date="2016" name="Gigascience">
        <title>De novo construction of an expanded transcriptome assembly for the western tarnished plant bug, Lygus hesperus.</title>
        <authorList>
            <person name="Tassone E.E."/>
            <person name="Geib S.M."/>
            <person name="Hall B."/>
            <person name="Fabrick J.A."/>
            <person name="Brent C.S."/>
            <person name="Hull J.J."/>
        </authorList>
    </citation>
    <scope>NUCLEOTIDE SEQUENCE</scope>
</reference>
<accession>A0A146KV89</accession>
<proteinExistence type="predicted"/>
<feature type="non-terminal residue" evidence="2">
    <location>
        <position position="133"/>
    </location>
</feature>
<dbReference type="EMBL" id="GDHC01018421">
    <property type="protein sequence ID" value="JAQ00208.1"/>
    <property type="molecule type" value="Transcribed_RNA"/>
</dbReference>
<feature type="compositionally biased region" description="Polar residues" evidence="1">
    <location>
        <begin position="114"/>
        <end position="133"/>
    </location>
</feature>
<dbReference type="AlphaFoldDB" id="A0A146KV89"/>
<feature type="region of interest" description="Disordered" evidence="1">
    <location>
        <begin position="48"/>
        <end position="133"/>
    </location>
</feature>